<name>A0ABQ8UM44_9EUKA</name>
<feature type="region of interest" description="Disordered" evidence="1">
    <location>
        <begin position="327"/>
        <end position="466"/>
    </location>
</feature>
<feature type="region of interest" description="Disordered" evidence="1">
    <location>
        <begin position="2173"/>
        <end position="2296"/>
    </location>
</feature>
<feature type="region of interest" description="Disordered" evidence="1">
    <location>
        <begin position="1176"/>
        <end position="1236"/>
    </location>
</feature>
<dbReference type="EMBL" id="JAPMOS010000014">
    <property type="protein sequence ID" value="KAJ4460254.1"/>
    <property type="molecule type" value="Genomic_DNA"/>
</dbReference>
<dbReference type="InterPro" id="IPR039904">
    <property type="entry name" value="TRANK1"/>
</dbReference>
<reference evidence="2" key="1">
    <citation type="journal article" date="2022" name="bioRxiv">
        <title>Genomics of Preaxostyla Flagellates Illuminates Evolutionary Transitions and the Path Towards Mitochondrial Loss.</title>
        <authorList>
            <person name="Novak L.V.F."/>
            <person name="Treitli S.C."/>
            <person name="Pyrih J."/>
            <person name="Halakuc P."/>
            <person name="Pipaliya S.V."/>
            <person name="Vacek V."/>
            <person name="Brzon O."/>
            <person name="Soukal P."/>
            <person name="Eme L."/>
            <person name="Dacks J.B."/>
            <person name="Karnkowska A."/>
            <person name="Elias M."/>
            <person name="Hampl V."/>
        </authorList>
    </citation>
    <scope>NUCLEOTIDE SEQUENCE</scope>
    <source>
        <strain evidence="2">RCP-MX</strain>
    </source>
</reference>
<feature type="compositionally biased region" description="Pro residues" evidence="1">
    <location>
        <begin position="526"/>
        <end position="550"/>
    </location>
</feature>
<dbReference type="InterPro" id="IPR027417">
    <property type="entry name" value="P-loop_NTPase"/>
</dbReference>
<accession>A0ABQ8UM44</accession>
<feature type="region of interest" description="Disordered" evidence="1">
    <location>
        <begin position="506"/>
        <end position="590"/>
    </location>
</feature>
<sequence>MTPKQRRLYAWQQMWERHFSRRADHTRHSEEYAKCERWRNDMLPPTEFVRTVGSNWNVLLTPMALKRLERLPDEQYDDFWLKLPSFNTFPPANSVPLADGPVPYSAFCGATMRGNLRVIFLTAVDRTVPFAMRTQTFASYRFCDGYEDVHNFQMHIFITDIVPLGKETPSIKNTVREINNILAPIPALVPASAELRVFKPADPTLNPDGSVTQYRGRGCVTRPPKGPLQPRVAAATSTQELLAATGVAQSFVVTDALRKAITSMVTVLHATGLKFTLSPEEERVLVDPHSVICLGRSGTGKTTTALLRLWSRYREVADRAAAITEGLPLKETPAPSPPATVAPATATPAPATATPAPATATPAPATATPAPATATPAPATATPAPATATPAPATATPAPATATPAPATATPAPATATPAPATATPAPATATPAPATATPAPATATGTRAAPAPPAAPAPASTASAAPTRKDFRLHCIFITLSPLLCSQVRTLFLRLFAAAKHIASTGDEESPGAPLSDDILANVLPVPPPDEPPVPPPASPSSAIPPQPRAGPAEGDGQSVVSSESSWVCLKGDPDRASEATGDDDSASLATTSATAEATAASEMVASSVSTSLPTTASLASDAALGGPEMAALSPETRARLAMMAALGAQVELPAAPAGGAPTAPRDILECDPSLSDEEYARMVPESLSQLRDEHFPLFLALDQFLMMLDASLEMPFFARPSRPLAGSTAPQAADPSAAAGAVPTPMLCWSQGGGQLRRIRRRYVEAPTLGLAGEDEDEDDLEADIAAFEKGLPRITRKVAPSPSKGGACETVETIDASSFEVDYPYFAAHMYPKMHESALEPYPAALVWTEIQTHIKGSAEACESRQGCLDCAAYLALGAKRSFMLPADRQAIYGLFQRYEALKRREDLYDRADFIGHIWGQLTHTGGYKGTPIHSVTVDEVQDWTQSALKMLFRGHVPDDRPRVGFRFCDLQSLFYEQSRRSAIRREEYAPPPSTSSPPTSGPPGPTGLPVLPLAVPPGLSPHPGPPCESSPGAGACRTHADILRLCNSVVSLLERLFPASIEHLQHDQGTIPGPKPQLFPFHSAEQLYLLLGGTDGAGSVIEFGAQQVVLVRTAQARDTLPPMLRHALCMTTFEAKGLEFEDVLLYNFFADSPATADEWQAAMSFAAIDPHAPGSTPAVEEAPEEAGVKHAVPAPPQQPALGGKKAAGAGGGKAEREERKRQRAAQVQLSQQSAGSFEGHRYHLLCSELKQLYTAVSRARRRVFVFDADVARRRPVLEWWASEGIAQWTDPKLGTAADVATKSTPAQWRERGLELLGRGFYEQAQKCFQFAGDGPLQTVCQGYLLAARAEDITAALPRRPGTLREPLLPAGAPPLTATERQQRAEAARVFEEAAAKFVEGGAPPLLGARALASAGHYDRAAALFEAAGRVDLACECFTLGAVWTEAARCQLRLGRPYEAARAFLLASLGPGDATALLDKAAQCAIQALQADRAAKQQQQPAGGPAQVQAENGSRLFRGCVAWVCGGSLCLPQPLASPILGCPAVCRLFECLSLHLLRGPAPLRSLRRVASVLLQPRAAAHHPDQEEEAASLTASRLLELAGSLMQAAWLAPAFALLCAGLQEIGPTGGRPAEGLARVLFESLPAVVHAVHHGAAAEATLYRPLVPMIGTQCQAALQHLGTSTSSVAVASRLLASLGWTEPAYALARPAAPTLAGSLALQAGRYDLLGGLSVGLAPEADAARDPVLLAQTRAGVQAALGHLCMQAMSVEVAAAATSTSGPSSATTTPAPSPTPDRPRPRSLINGHPAEEFARALGAAPGAPTPAPGTLASFVERLLRAAFPSAALGGGSDPMRPEAALAALTGLLAAFPPADSAGAMSWPAQPVASRTLAWLLGLAGTGRPVERCGLLDPVPFTASSAPTALQEQRLMASACAAPQRAGWLVPAAKDLPQAAARPHPDPASPLWVGMPPQHATLMALNTVVIMGLQLLRQRLPWFAEAATPAPSPVPAASPEPSAQGLNSKQRRQLRKQQEQAALAATDATAPTPQVARLVQAVDLAWRLRPAHPAALCPAEALRMLAWAARARHYSAFLGQVVLPAHRPLYSLLGLRPSGPAAAPGVFLHGLEALATLGLVGLAPLSGSAALEPAEAALVAGMLGQGALARLDRLVGHMTGDRDRRPASDEDEGEEESEEGDQQDDGEEPEGAGDSDGDEGSSGPRRRHGPGRAVDGDGDQDRPDDGADDDDDAAASEDNGEEDEGPSDDDRYSDDGLEDLEVSGRRHKDPQSYRNMGRPPCESRRAVVRLANTAPAQSAPPRKSPLQVAGDTGMVSLANCLPVILRALLRCQAADRLAPGAQPRLAEATAKLRGAFGLPATGIFTALATWMGLAGPMAPPSPAFMNRLTSMAGAALRLVRGCMTGAPVTRPDEFDPCWDVPVTDVPHLWAALVAAVLPPSALPPVLRMQSSMLAAGLATVALATAVHGLTTHSASAGALAPDWQTEMQTWVGAMGRTEDLLDSVALLRASFADVLGGGQSAPLMKSCEPVLKPVRTLISELLSGLTTAALHAQAPDTAPALWEQVALAGAMLGRLLESPPTPLDAILDKLAPRLSADAVRALKADAPLDALLSRLRIAPSPGARPASAVSVAVAAAIATGGPDPDTLAYYEGGEGFVLVEDDARSPGQGLSCAEMLLSCRELLLRHPDLPPTLRAQCARAMVDLTTGTADSWEPLVVSHQAWQGQRLEALKQTSRVLTPEQIAEKERLARQQAMQLELRRRRNLKRQRHLLKKAFLAKLAGRS</sequence>
<feature type="compositionally biased region" description="Low complexity" evidence="1">
    <location>
        <begin position="2034"/>
        <end position="2043"/>
    </location>
</feature>
<dbReference type="PANTHER" id="PTHR21529">
    <property type="entry name" value="MAMMARY TURMOR VIRUS RECEPTOR HOMOLOG 1, 2 MTVR1, 2"/>
    <property type="match status" value="1"/>
</dbReference>
<protein>
    <recommendedName>
        <fullName evidence="4">UvrD-like helicase ATP-binding domain-containing protein</fullName>
    </recommendedName>
</protein>
<feature type="region of interest" description="Disordered" evidence="1">
    <location>
        <begin position="2003"/>
        <end position="2043"/>
    </location>
</feature>
<proteinExistence type="predicted"/>
<dbReference type="SUPFAM" id="SSF52540">
    <property type="entry name" value="P-loop containing nucleoside triphosphate hydrolases"/>
    <property type="match status" value="1"/>
</dbReference>
<feature type="compositionally biased region" description="Pro residues" evidence="1">
    <location>
        <begin position="993"/>
        <end position="1010"/>
    </location>
</feature>
<feature type="compositionally biased region" description="Basic and acidic residues" evidence="1">
    <location>
        <begin position="2173"/>
        <end position="2183"/>
    </location>
</feature>
<feature type="region of interest" description="Disordered" evidence="1">
    <location>
        <begin position="1779"/>
        <end position="1806"/>
    </location>
</feature>
<dbReference type="PANTHER" id="PTHR21529:SF4">
    <property type="entry name" value="TPR AND ANKYRIN REPEAT-CONTAINING PROTEIN 1"/>
    <property type="match status" value="1"/>
</dbReference>
<organism evidence="2 3">
    <name type="scientific">Paratrimastix pyriformis</name>
    <dbReference type="NCBI Taxonomy" id="342808"/>
    <lineage>
        <taxon>Eukaryota</taxon>
        <taxon>Metamonada</taxon>
        <taxon>Preaxostyla</taxon>
        <taxon>Paratrimastigidae</taxon>
        <taxon>Paratrimastix</taxon>
    </lineage>
</organism>
<evidence type="ECO:0000313" key="3">
    <source>
        <dbReference type="Proteomes" id="UP001141327"/>
    </source>
</evidence>
<evidence type="ECO:0000313" key="2">
    <source>
        <dbReference type="EMBL" id="KAJ4460254.1"/>
    </source>
</evidence>
<dbReference type="Proteomes" id="UP001141327">
    <property type="component" value="Unassembled WGS sequence"/>
</dbReference>
<keyword evidence="3" id="KW-1185">Reference proteome</keyword>
<feature type="compositionally biased region" description="Low complexity" evidence="1">
    <location>
        <begin position="1779"/>
        <end position="1790"/>
    </location>
</feature>
<feature type="compositionally biased region" description="Acidic residues" evidence="1">
    <location>
        <begin position="2241"/>
        <end position="2262"/>
    </location>
</feature>
<evidence type="ECO:0000256" key="1">
    <source>
        <dbReference type="SAM" id="MobiDB-lite"/>
    </source>
</evidence>
<comment type="caution">
    <text evidence="2">The sequence shown here is derived from an EMBL/GenBank/DDBJ whole genome shotgun (WGS) entry which is preliminary data.</text>
</comment>
<feature type="compositionally biased region" description="Acidic residues" evidence="1">
    <location>
        <begin position="2184"/>
        <end position="2214"/>
    </location>
</feature>
<feature type="region of interest" description="Disordered" evidence="1">
    <location>
        <begin position="989"/>
        <end position="1037"/>
    </location>
</feature>
<feature type="compositionally biased region" description="Low complexity" evidence="1">
    <location>
        <begin position="341"/>
        <end position="450"/>
    </location>
</feature>
<feature type="compositionally biased region" description="Pro residues" evidence="1">
    <location>
        <begin position="1018"/>
        <end position="1032"/>
    </location>
</feature>
<gene>
    <name evidence="2" type="ORF">PAPYR_3651</name>
</gene>
<evidence type="ECO:0008006" key="4">
    <source>
        <dbReference type="Google" id="ProtNLM"/>
    </source>
</evidence>